<evidence type="ECO:0000313" key="1">
    <source>
        <dbReference type="EMBL" id="SVD36476.1"/>
    </source>
</evidence>
<feature type="non-terminal residue" evidence="1">
    <location>
        <position position="69"/>
    </location>
</feature>
<evidence type="ECO:0008006" key="2">
    <source>
        <dbReference type="Google" id="ProtNLM"/>
    </source>
</evidence>
<gene>
    <name evidence="1" type="ORF">METZ01_LOCUS389330</name>
</gene>
<dbReference type="EMBL" id="UINC01146005">
    <property type="protein sequence ID" value="SVD36476.1"/>
    <property type="molecule type" value="Genomic_DNA"/>
</dbReference>
<name>A0A382UQF5_9ZZZZ</name>
<proteinExistence type="predicted"/>
<protein>
    <recommendedName>
        <fullName evidence="2">Amidohydrolase-related domain-containing protein</fullName>
    </recommendedName>
</protein>
<dbReference type="AlphaFoldDB" id="A0A382UQF5"/>
<accession>A0A382UQF5</accession>
<sequence length="69" mass="8007">MIIDTHVHVYGFPSLQKLEKQIKKMEDAIAFRTRHPDLYAKTLTDDPVDISGNLIEHMDHHKIDKALVQ</sequence>
<reference evidence="1" key="1">
    <citation type="submission" date="2018-05" db="EMBL/GenBank/DDBJ databases">
        <authorList>
            <person name="Lanie J.A."/>
            <person name="Ng W.-L."/>
            <person name="Kazmierczak K.M."/>
            <person name="Andrzejewski T.M."/>
            <person name="Davidsen T.M."/>
            <person name="Wayne K.J."/>
            <person name="Tettelin H."/>
            <person name="Glass J.I."/>
            <person name="Rusch D."/>
            <person name="Podicherti R."/>
            <person name="Tsui H.-C.T."/>
            <person name="Winkler M.E."/>
        </authorList>
    </citation>
    <scope>NUCLEOTIDE SEQUENCE</scope>
</reference>
<organism evidence="1">
    <name type="scientific">marine metagenome</name>
    <dbReference type="NCBI Taxonomy" id="408172"/>
    <lineage>
        <taxon>unclassified sequences</taxon>
        <taxon>metagenomes</taxon>
        <taxon>ecological metagenomes</taxon>
    </lineage>
</organism>